<dbReference type="EMBL" id="SOAN01000001">
    <property type="protein sequence ID" value="TDS87780.1"/>
    <property type="molecule type" value="Genomic_DNA"/>
</dbReference>
<dbReference type="PROSITE" id="PS51257">
    <property type="entry name" value="PROKAR_LIPOPROTEIN"/>
    <property type="match status" value="1"/>
</dbReference>
<dbReference type="Proteomes" id="UP000294506">
    <property type="component" value="Unassembled WGS sequence"/>
</dbReference>
<feature type="domain" description="Solute-binding protein family 3/N-terminal" evidence="2">
    <location>
        <begin position="50"/>
        <end position="280"/>
    </location>
</feature>
<reference evidence="3 4" key="1">
    <citation type="submission" date="2019-03" db="EMBL/GenBank/DDBJ databases">
        <title>Genomic Encyclopedia of Type Strains, Phase III (KMG-III): the genomes of soil and plant-associated and newly described type strains.</title>
        <authorList>
            <person name="Whitman W."/>
        </authorList>
    </citation>
    <scope>NUCLEOTIDE SEQUENCE [LARGE SCALE GENOMIC DNA]</scope>
    <source>
        <strain evidence="3 4">DSM 27373</strain>
    </source>
</reference>
<dbReference type="PANTHER" id="PTHR35936:SF17">
    <property type="entry name" value="ARGININE-BINDING EXTRACELLULAR PROTEIN ARTP"/>
    <property type="match status" value="1"/>
</dbReference>
<evidence type="ECO:0000259" key="2">
    <source>
        <dbReference type="SMART" id="SM00062"/>
    </source>
</evidence>
<evidence type="ECO:0000256" key="1">
    <source>
        <dbReference type="ARBA" id="ARBA00022729"/>
    </source>
</evidence>
<evidence type="ECO:0000313" key="3">
    <source>
        <dbReference type="EMBL" id="TDS87780.1"/>
    </source>
</evidence>
<dbReference type="SMART" id="SM00062">
    <property type="entry name" value="PBPb"/>
    <property type="match status" value="1"/>
</dbReference>
<dbReference type="InterPro" id="IPR001638">
    <property type="entry name" value="Solute-binding_3/MltF_N"/>
</dbReference>
<accession>A0A4R7G8E0</accession>
<keyword evidence="1" id="KW-0732">Signal</keyword>
<dbReference type="SUPFAM" id="SSF53850">
    <property type="entry name" value="Periplasmic binding protein-like II"/>
    <property type="match status" value="1"/>
</dbReference>
<proteinExistence type="predicted"/>
<dbReference type="Pfam" id="PF00497">
    <property type="entry name" value="SBP_bac_3"/>
    <property type="match status" value="1"/>
</dbReference>
<sequence length="287" mass="30316">MSVLKRSAQTTVLAGISALVLSACGQGEATSTDVEVEVEVSEEALVSEGNLTVCAALSMGLPPNYHYDEANEATGMEVELAEQLAARMGLETVWVDVPFASIIPSLQASQCDTIISSLYIRPEREEVVDFVPYMWQGQGIAVSAENEAGITGPDDSLCGHSVATTIGTTAEQNMDDQADACAELGADLEVVKFDNATNAAQSVTSGQQVALASETPTISYREQQTDGELVLTGDPYGMIQVGAATLPENTELSAALETALEALQEDGTYEELLGDYNQADMNIAEDF</sequence>
<comment type="caution">
    <text evidence="3">The sequence shown here is derived from an EMBL/GenBank/DDBJ whole genome shotgun (WGS) entry which is preliminary data.</text>
</comment>
<evidence type="ECO:0000313" key="4">
    <source>
        <dbReference type="Proteomes" id="UP000294506"/>
    </source>
</evidence>
<keyword evidence="4" id="KW-1185">Reference proteome</keyword>
<name>A0A4R7G8E0_9MICC</name>
<gene>
    <name evidence="3" type="ORF">EV640_101576</name>
</gene>
<dbReference type="Gene3D" id="3.40.190.10">
    <property type="entry name" value="Periplasmic binding protein-like II"/>
    <property type="match status" value="2"/>
</dbReference>
<protein>
    <submittedName>
        <fullName evidence="3">Amino acid ABC transporter substrate-binding protein (PAAT family)</fullName>
    </submittedName>
</protein>
<dbReference type="CDD" id="cd01004">
    <property type="entry name" value="PBP2_MidA_like"/>
    <property type="match status" value="1"/>
</dbReference>
<dbReference type="RefSeq" id="WP_133725740.1">
    <property type="nucleotide sequence ID" value="NZ_SOAN01000001.1"/>
</dbReference>
<dbReference type="PANTHER" id="PTHR35936">
    <property type="entry name" value="MEMBRANE-BOUND LYTIC MUREIN TRANSGLYCOSYLASE F"/>
    <property type="match status" value="1"/>
</dbReference>
<dbReference type="AlphaFoldDB" id="A0A4R7G8E0"/>
<organism evidence="3 4">
    <name type="scientific">Nesterenkonia aurantiaca</name>
    <dbReference type="NCBI Taxonomy" id="1436010"/>
    <lineage>
        <taxon>Bacteria</taxon>
        <taxon>Bacillati</taxon>
        <taxon>Actinomycetota</taxon>
        <taxon>Actinomycetes</taxon>
        <taxon>Micrococcales</taxon>
        <taxon>Micrococcaceae</taxon>
        <taxon>Nesterenkonia</taxon>
    </lineage>
</organism>